<sequence length="110" mass="13130">MNSEIPVQAQLDAYNQHNLEEFVAQYAEDVKIYDFPTMKLTLEGRENLRLFYRDHRFNIPQLHAELLKRIIQGNTVIDHERVHGVQPEPVYVIAIYEIHNDLIQNVWFVR</sequence>
<dbReference type="GO" id="GO:0016853">
    <property type="term" value="F:isomerase activity"/>
    <property type="evidence" value="ECO:0007669"/>
    <property type="project" value="UniProtKB-KW"/>
</dbReference>
<dbReference type="EMBL" id="AP019860">
    <property type="protein sequence ID" value="BBM84709.1"/>
    <property type="molecule type" value="Genomic_DNA"/>
</dbReference>
<protein>
    <submittedName>
        <fullName evidence="2">Steroid Delta-isomerase</fullName>
    </submittedName>
</protein>
<name>A0A5S9IMQ2_UABAM</name>
<dbReference type="PIRSF" id="PIRSF030561">
    <property type="entry name" value="UCP030561"/>
    <property type="match status" value="1"/>
</dbReference>
<dbReference type="InterPro" id="IPR032710">
    <property type="entry name" value="NTF2-like_dom_sf"/>
</dbReference>
<dbReference type="OrthoDB" id="9797498at2"/>
<dbReference type="Proteomes" id="UP000326354">
    <property type="component" value="Chromosome"/>
</dbReference>
<keyword evidence="2" id="KW-0413">Isomerase</keyword>
<dbReference type="SUPFAM" id="SSF54427">
    <property type="entry name" value="NTF2-like"/>
    <property type="match status" value="1"/>
</dbReference>
<dbReference type="Pfam" id="PF12680">
    <property type="entry name" value="SnoaL_2"/>
    <property type="match status" value="1"/>
</dbReference>
<gene>
    <name evidence="2" type="ORF">UABAM_03070</name>
</gene>
<dbReference type="InterPro" id="IPR037401">
    <property type="entry name" value="SnoaL-like"/>
</dbReference>
<organism evidence="2 3">
    <name type="scientific">Uabimicrobium amorphum</name>
    <dbReference type="NCBI Taxonomy" id="2596890"/>
    <lineage>
        <taxon>Bacteria</taxon>
        <taxon>Pseudomonadati</taxon>
        <taxon>Planctomycetota</taxon>
        <taxon>Candidatus Uabimicrobiia</taxon>
        <taxon>Candidatus Uabimicrobiales</taxon>
        <taxon>Candidatus Uabimicrobiaceae</taxon>
        <taxon>Candidatus Uabimicrobium</taxon>
    </lineage>
</organism>
<keyword evidence="3" id="KW-1185">Reference proteome</keyword>
<evidence type="ECO:0000313" key="2">
    <source>
        <dbReference type="EMBL" id="BBM84709.1"/>
    </source>
</evidence>
<accession>A0A5S9IMQ2</accession>
<dbReference type="InterPro" id="IPR008317">
    <property type="entry name" value="UCP030561"/>
</dbReference>
<evidence type="ECO:0000313" key="3">
    <source>
        <dbReference type="Proteomes" id="UP000326354"/>
    </source>
</evidence>
<feature type="domain" description="SnoaL-like" evidence="1">
    <location>
        <begin position="7"/>
        <end position="103"/>
    </location>
</feature>
<dbReference type="AlphaFoldDB" id="A0A5S9IMQ2"/>
<dbReference type="Gene3D" id="3.10.450.50">
    <property type="match status" value="1"/>
</dbReference>
<dbReference type="RefSeq" id="WP_151968844.1">
    <property type="nucleotide sequence ID" value="NZ_AP019860.1"/>
</dbReference>
<reference evidence="2 3" key="1">
    <citation type="submission" date="2019-08" db="EMBL/GenBank/DDBJ databases">
        <title>Complete genome sequence of Candidatus Uab amorphum.</title>
        <authorList>
            <person name="Shiratori T."/>
            <person name="Suzuki S."/>
            <person name="Kakizawa Y."/>
            <person name="Ishida K."/>
        </authorList>
    </citation>
    <scope>NUCLEOTIDE SEQUENCE [LARGE SCALE GENOMIC DNA]</scope>
    <source>
        <strain evidence="2 3">SRT547</strain>
    </source>
</reference>
<evidence type="ECO:0000259" key="1">
    <source>
        <dbReference type="Pfam" id="PF12680"/>
    </source>
</evidence>
<dbReference type="KEGG" id="uam:UABAM_03070"/>
<proteinExistence type="predicted"/>